<dbReference type="GO" id="GO:0045944">
    <property type="term" value="P:positive regulation of transcription by RNA polymerase II"/>
    <property type="evidence" value="ECO:0007669"/>
    <property type="project" value="TreeGrafter"/>
</dbReference>
<dbReference type="Gene3D" id="3.30.50.10">
    <property type="entry name" value="Erythroid Transcription Factor GATA-1, subunit A"/>
    <property type="match status" value="1"/>
</dbReference>
<keyword evidence="7" id="KW-0675">Receptor</keyword>
<evidence type="ECO:0000256" key="6">
    <source>
        <dbReference type="ARBA" id="ARBA00023163"/>
    </source>
</evidence>
<evidence type="ECO:0000313" key="12">
    <source>
        <dbReference type="Proteomes" id="UP000663865"/>
    </source>
</evidence>
<proteinExistence type="predicted"/>
<dbReference type="InterPro" id="IPR001628">
    <property type="entry name" value="Znf_hrmn_rcpt"/>
</dbReference>
<dbReference type="GO" id="GO:0000122">
    <property type="term" value="P:negative regulation of transcription by RNA polymerase II"/>
    <property type="evidence" value="ECO:0007669"/>
    <property type="project" value="TreeGrafter"/>
</dbReference>
<evidence type="ECO:0000256" key="8">
    <source>
        <dbReference type="ARBA" id="ARBA00023242"/>
    </source>
</evidence>
<keyword evidence="1" id="KW-0479">Metal-binding</keyword>
<evidence type="ECO:0000259" key="9">
    <source>
        <dbReference type="PROSITE" id="PS51030"/>
    </source>
</evidence>
<dbReference type="Pfam" id="PF00105">
    <property type="entry name" value="zf-C4"/>
    <property type="match status" value="1"/>
</dbReference>
<name>A0A818HVJ8_9BILA</name>
<dbReference type="EMBL" id="CAJNYV010002943">
    <property type="protein sequence ID" value="CAF3515053.1"/>
    <property type="molecule type" value="Genomic_DNA"/>
</dbReference>
<organism evidence="10 12">
    <name type="scientific">Rotaria socialis</name>
    <dbReference type="NCBI Taxonomy" id="392032"/>
    <lineage>
        <taxon>Eukaryota</taxon>
        <taxon>Metazoa</taxon>
        <taxon>Spiralia</taxon>
        <taxon>Gnathifera</taxon>
        <taxon>Rotifera</taxon>
        <taxon>Eurotatoria</taxon>
        <taxon>Bdelloidea</taxon>
        <taxon>Philodinida</taxon>
        <taxon>Philodinidae</taxon>
        <taxon>Rotaria</taxon>
    </lineage>
</organism>
<dbReference type="GO" id="GO:0000978">
    <property type="term" value="F:RNA polymerase II cis-regulatory region sequence-specific DNA binding"/>
    <property type="evidence" value="ECO:0007669"/>
    <property type="project" value="TreeGrafter"/>
</dbReference>
<evidence type="ECO:0000313" key="11">
    <source>
        <dbReference type="EMBL" id="CAF4807843.1"/>
    </source>
</evidence>
<evidence type="ECO:0000256" key="3">
    <source>
        <dbReference type="ARBA" id="ARBA00022833"/>
    </source>
</evidence>
<keyword evidence="8" id="KW-0539">Nucleus</keyword>
<dbReference type="AlphaFoldDB" id="A0A818HVJ8"/>
<keyword evidence="4" id="KW-0805">Transcription regulation</keyword>
<dbReference type="PANTHER" id="PTHR24082">
    <property type="entry name" value="NUCLEAR HORMONE RECEPTOR"/>
    <property type="match status" value="1"/>
</dbReference>
<evidence type="ECO:0000313" key="10">
    <source>
        <dbReference type="EMBL" id="CAF3515053.1"/>
    </source>
</evidence>
<protein>
    <recommendedName>
        <fullName evidence="9">Nuclear receptor domain-containing protein</fullName>
    </recommendedName>
</protein>
<dbReference type="GO" id="GO:0030154">
    <property type="term" value="P:cell differentiation"/>
    <property type="evidence" value="ECO:0007669"/>
    <property type="project" value="TreeGrafter"/>
</dbReference>
<feature type="domain" description="Nuclear receptor" evidence="9">
    <location>
        <begin position="74"/>
        <end position="150"/>
    </location>
</feature>
<dbReference type="PANTHER" id="PTHR24082:SF283">
    <property type="entry name" value="NUCLEAR HORMONE RECEPTOR HR96"/>
    <property type="match status" value="1"/>
</dbReference>
<gene>
    <name evidence="10" type="ORF">KIK155_LOCUS16594</name>
    <name evidence="11" type="ORF">TOA249_LOCUS23781</name>
</gene>
<keyword evidence="6" id="KW-0804">Transcription</keyword>
<dbReference type="Proteomes" id="UP000663838">
    <property type="component" value="Unassembled WGS sequence"/>
</dbReference>
<dbReference type="InterPro" id="IPR013088">
    <property type="entry name" value="Znf_NHR/GATA"/>
</dbReference>
<dbReference type="SMART" id="SM00399">
    <property type="entry name" value="ZnF_C4"/>
    <property type="match status" value="1"/>
</dbReference>
<dbReference type="PRINTS" id="PR00047">
    <property type="entry name" value="STROIDFINGER"/>
</dbReference>
<dbReference type="EMBL" id="CAJOBS010002329">
    <property type="protein sequence ID" value="CAF4807843.1"/>
    <property type="molecule type" value="Genomic_DNA"/>
</dbReference>
<keyword evidence="5" id="KW-0238">DNA-binding</keyword>
<evidence type="ECO:0000256" key="4">
    <source>
        <dbReference type="ARBA" id="ARBA00023015"/>
    </source>
</evidence>
<dbReference type="PROSITE" id="PS00031">
    <property type="entry name" value="NUCLEAR_REC_DBD_1"/>
    <property type="match status" value="1"/>
</dbReference>
<dbReference type="SUPFAM" id="SSF57716">
    <property type="entry name" value="Glucocorticoid receptor-like (DNA-binding domain)"/>
    <property type="match status" value="1"/>
</dbReference>
<accession>A0A818HVJ8</accession>
<dbReference type="PROSITE" id="PS51030">
    <property type="entry name" value="NUCLEAR_REC_DBD_2"/>
    <property type="match status" value="1"/>
</dbReference>
<dbReference type="GO" id="GO:0008270">
    <property type="term" value="F:zinc ion binding"/>
    <property type="evidence" value="ECO:0007669"/>
    <property type="project" value="UniProtKB-KW"/>
</dbReference>
<keyword evidence="2" id="KW-0863">Zinc-finger</keyword>
<evidence type="ECO:0000256" key="2">
    <source>
        <dbReference type="ARBA" id="ARBA00022771"/>
    </source>
</evidence>
<dbReference type="InterPro" id="IPR050234">
    <property type="entry name" value="Nuclear_hormone_rcpt_NR1"/>
</dbReference>
<dbReference type="GO" id="GO:0004879">
    <property type="term" value="F:nuclear receptor activity"/>
    <property type="evidence" value="ECO:0007669"/>
    <property type="project" value="TreeGrafter"/>
</dbReference>
<evidence type="ECO:0000256" key="5">
    <source>
        <dbReference type="ARBA" id="ARBA00023125"/>
    </source>
</evidence>
<evidence type="ECO:0000256" key="7">
    <source>
        <dbReference type="ARBA" id="ARBA00023170"/>
    </source>
</evidence>
<sequence length="210" mass="24393">MLSTNLHWNQLSSMGFDDLFSLSNDFNPQSDSDEYSMLFDDLMKKEIFSPPETDPYQLQKVLPDDSAQESQVPTLECGVCGAPAFGYNFDQITCESCKAFFRRNAFRDMSQLRCRLSGSCVINIETRRQCTYCRLKKCFDIKMRKDWIRTDEEKRIRQLQKLAKEQKKSHHPFNGQLDTLSLATVSRRKKRLMTNSTGQYVFTDSVNTNS</sequence>
<comment type="caution">
    <text evidence="10">The sequence shown here is derived from an EMBL/GenBank/DDBJ whole genome shotgun (WGS) entry which is preliminary data.</text>
</comment>
<dbReference type="Proteomes" id="UP000663865">
    <property type="component" value="Unassembled WGS sequence"/>
</dbReference>
<evidence type="ECO:0000256" key="1">
    <source>
        <dbReference type="ARBA" id="ARBA00022723"/>
    </source>
</evidence>
<reference evidence="10" key="1">
    <citation type="submission" date="2021-02" db="EMBL/GenBank/DDBJ databases">
        <authorList>
            <person name="Nowell W R."/>
        </authorList>
    </citation>
    <scope>NUCLEOTIDE SEQUENCE</scope>
</reference>
<keyword evidence="3" id="KW-0862">Zinc</keyword>